<evidence type="ECO:0000313" key="1">
    <source>
        <dbReference type="EMBL" id="MBE9255432.1"/>
    </source>
</evidence>
<dbReference type="EMBL" id="JADEVV010000063">
    <property type="protein sequence ID" value="MBE9255432.1"/>
    <property type="molecule type" value="Genomic_DNA"/>
</dbReference>
<dbReference type="PANTHER" id="PTHR37029:SF1">
    <property type="entry name" value="SSR1768 PROTEIN"/>
    <property type="match status" value="1"/>
</dbReference>
<dbReference type="InterPro" id="IPR019270">
    <property type="entry name" value="DUF2283"/>
</dbReference>
<reference evidence="1 2" key="1">
    <citation type="submission" date="2020-10" db="EMBL/GenBank/DDBJ databases">
        <authorList>
            <person name="Castelo-Branco R."/>
            <person name="Eusebio N."/>
            <person name="Adriana R."/>
            <person name="Vieira A."/>
            <person name="Brugerolle De Fraissinette N."/>
            <person name="Rezende De Castro R."/>
            <person name="Schneider M.P."/>
            <person name="Vasconcelos V."/>
            <person name="Leao P.N."/>
        </authorList>
    </citation>
    <scope>NUCLEOTIDE SEQUENCE [LARGE SCALE GENOMIC DNA]</scope>
    <source>
        <strain evidence="1 2">LEGE 00031</strain>
    </source>
</reference>
<proteinExistence type="predicted"/>
<dbReference type="PANTHER" id="PTHR37029">
    <property type="entry name" value="SSR1768 PROTEIN"/>
    <property type="match status" value="1"/>
</dbReference>
<organism evidence="1 2">
    <name type="scientific">Synechocystis salina LEGE 00031</name>
    <dbReference type="NCBI Taxonomy" id="1828736"/>
    <lineage>
        <taxon>Bacteria</taxon>
        <taxon>Bacillati</taxon>
        <taxon>Cyanobacteriota</taxon>
        <taxon>Cyanophyceae</taxon>
        <taxon>Synechococcales</taxon>
        <taxon>Merismopediaceae</taxon>
        <taxon>Synechocystis</taxon>
    </lineage>
</organism>
<name>A0ABR9VVR3_9SYNC</name>
<keyword evidence="2" id="KW-1185">Reference proteome</keyword>
<comment type="caution">
    <text evidence="1">The sequence shown here is derived from an EMBL/GenBank/DDBJ whole genome shotgun (WGS) entry which is preliminary data.</text>
</comment>
<sequence length="66" mass="7514">MKLTVNKDDDALYLRLDDSKIVESEEIKDGIILDYNEAGQVVGIEILYLSQKTSNPLQQILLETFL</sequence>
<dbReference type="Pfam" id="PF10049">
    <property type="entry name" value="DUF2283"/>
    <property type="match status" value="1"/>
</dbReference>
<dbReference type="RefSeq" id="WP_194020804.1">
    <property type="nucleotide sequence ID" value="NZ_JADEVV010000063.1"/>
</dbReference>
<gene>
    <name evidence="1" type="ORF">IQ217_16630</name>
</gene>
<protein>
    <submittedName>
        <fullName evidence="1">DUF2283 domain-containing protein</fullName>
    </submittedName>
</protein>
<dbReference type="Proteomes" id="UP000658720">
    <property type="component" value="Unassembled WGS sequence"/>
</dbReference>
<evidence type="ECO:0000313" key="2">
    <source>
        <dbReference type="Proteomes" id="UP000658720"/>
    </source>
</evidence>
<accession>A0ABR9VVR3</accession>